<evidence type="ECO:0000256" key="5">
    <source>
        <dbReference type="ARBA" id="ARBA00023237"/>
    </source>
</evidence>
<dbReference type="Pfam" id="PF14322">
    <property type="entry name" value="SusD-like_3"/>
    <property type="match status" value="1"/>
</dbReference>
<name>A0A0P0GCL7_9BACE</name>
<evidence type="ECO:0000256" key="2">
    <source>
        <dbReference type="ARBA" id="ARBA00006275"/>
    </source>
</evidence>
<dbReference type="InterPro" id="IPR033985">
    <property type="entry name" value="SusD-like_N"/>
</dbReference>
<dbReference type="RefSeq" id="WP_029428824.1">
    <property type="nucleotide sequence ID" value="NZ_CAXUGF010000009.1"/>
</dbReference>
<dbReference type="AlphaFoldDB" id="A0A0P0GCL7"/>
<keyword evidence="5" id="KW-0998">Cell outer membrane</keyword>
<keyword evidence="4" id="KW-0472">Membrane</keyword>
<dbReference type="Gene3D" id="1.25.40.390">
    <property type="match status" value="1"/>
</dbReference>
<dbReference type="KEGG" id="bcel:BcellWH2_04903"/>
<evidence type="ECO:0000256" key="4">
    <source>
        <dbReference type="ARBA" id="ARBA00023136"/>
    </source>
</evidence>
<reference evidence="8 9" key="1">
    <citation type="journal article" date="2015" name="Science">
        <title>Genetic determinants of in vivo fitness and diet responsiveness in multiple human gut Bacteroides.</title>
        <authorList>
            <person name="Wu M."/>
            <person name="McNulty N.P."/>
            <person name="Rodionov D.A."/>
            <person name="Khoroshkin M.S."/>
            <person name="Griffin N.W."/>
            <person name="Cheng J."/>
            <person name="Latreille P."/>
            <person name="Kerstetter R.A."/>
            <person name="Terrapon N."/>
            <person name="Henrissat B."/>
            <person name="Osterman A.L."/>
            <person name="Gordon J.I."/>
        </authorList>
    </citation>
    <scope>NUCLEOTIDE SEQUENCE [LARGE SCALE GENOMIC DNA]</scope>
    <source>
        <strain evidence="8 9">WH2</strain>
    </source>
</reference>
<evidence type="ECO:0000259" key="7">
    <source>
        <dbReference type="Pfam" id="PF14322"/>
    </source>
</evidence>
<feature type="domain" description="RagB/SusD" evidence="6">
    <location>
        <begin position="316"/>
        <end position="673"/>
    </location>
</feature>
<dbReference type="InterPro" id="IPR012944">
    <property type="entry name" value="SusD_RagB_dom"/>
</dbReference>
<evidence type="ECO:0000256" key="1">
    <source>
        <dbReference type="ARBA" id="ARBA00004442"/>
    </source>
</evidence>
<evidence type="ECO:0000313" key="9">
    <source>
        <dbReference type="Proteomes" id="UP000061809"/>
    </source>
</evidence>
<organism evidence="8 9">
    <name type="scientific">Bacteroides cellulosilyticus</name>
    <dbReference type="NCBI Taxonomy" id="246787"/>
    <lineage>
        <taxon>Bacteria</taxon>
        <taxon>Pseudomonadati</taxon>
        <taxon>Bacteroidota</taxon>
        <taxon>Bacteroidia</taxon>
        <taxon>Bacteroidales</taxon>
        <taxon>Bacteroidaceae</taxon>
        <taxon>Bacteroides</taxon>
    </lineage>
</organism>
<dbReference type="Proteomes" id="UP000061809">
    <property type="component" value="Chromosome"/>
</dbReference>
<evidence type="ECO:0000313" key="8">
    <source>
        <dbReference type="EMBL" id="ALJ62112.1"/>
    </source>
</evidence>
<comment type="subcellular location">
    <subcellularLocation>
        <location evidence="1">Cell outer membrane</location>
    </subcellularLocation>
</comment>
<proteinExistence type="inferred from homology"/>
<feature type="domain" description="SusD-like N-terminal" evidence="7">
    <location>
        <begin position="110"/>
        <end position="243"/>
    </location>
</feature>
<dbReference type="GO" id="GO:0009279">
    <property type="term" value="C:cell outer membrane"/>
    <property type="evidence" value="ECO:0007669"/>
    <property type="project" value="UniProtKB-SubCell"/>
</dbReference>
<dbReference type="Pfam" id="PF07980">
    <property type="entry name" value="SusD_RagB"/>
    <property type="match status" value="1"/>
</dbReference>
<evidence type="ECO:0000256" key="3">
    <source>
        <dbReference type="ARBA" id="ARBA00022729"/>
    </source>
</evidence>
<protein>
    <submittedName>
        <fullName evidence="8">SusD family protein</fullName>
    </submittedName>
</protein>
<dbReference type="PROSITE" id="PS51257">
    <property type="entry name" value="PROKAR_LIPOPROTEIN"/>
    <property type="match status" value="1"/>
</dbReference>
<gene>
    <name evidence="8" type="ORF">BcellWH2_04903</name>
</gene>
<dbReference type="SUPFAM" id="SSF48452">
    <property type="entry name" value="TPR-like"/>
    <property type="match status" value="1"/>
</dbReference>
<accession>A0A0P0GCL7</accession>
<dbReference type="InterPro" id="IPR011990">
    <property type="entry name" value="TPR-like_helical_dom_sf"/>
</dbReference>
<keyword evidence="3" id="KW-0732">Signal</keyword>
<dbReference type="PATRIC" id="fig|246787.4.peg.5061"/>
<comment type="similarity">
    <text evidence="2">Belongs to the SusD family.</text>
</comment>
<dbReference type="EMBL" id="CP012801">
    <property type="protein sequence ID" value="ALJ62112.1"/>
    <property type="molecule type" value="Genomic_DNA"/>
</dbReference>
<evidence type="ECO:0000259" key="6">
    <source>
        <dbReference type="Pfam" id="PF07980"/>
    </source>
</evidence>
<sequence>MKIDNIIHKGVGIVAFSAIFLLGSCSDDFLREKKDYNGFNDEIYSNFSMAQASVDYIHRQVEPKVGGVSALNGSTGSADEFSKSTLEYAGSTQFVGLAEILSSNVNCYFNGSNDPANNNGVWLNVRRCNLFLDNIDKGTLSEEERNLLKGQVYFWRAWLYYRLVTTYGGVPIIKSAQNPTIGDGTIEESTLNVERSSTDDCVTFVCEDLDNAASLLPSVWADPSVNYGRVTKGAAMALKGRLLLFYASPLFNRSNDKARWDAAYTANKAAYDELTTNGDRELVGATSKRAQDWEKMFVNPLSKEAVLITLYNNISDDQFKFNNSWEQSARPKDIKGGGGIAATAEMVDLFPMADGKKPGESSLSYDPLKFYKDRDPRFYRTFAFNGVCWPYNTNKTYTVWNYQWFKDAAAAVEGKPGNSALYDGDVSSSIFVRKRTDPNAYNTSNLSSGVFSQSSSPYMEIRMAEVILNVAEAACGKGDNATALTFLKYIRERVGYTGDCGFSSTLAGDALMGAILYERQIELAYEGKRFDDMRRWLLWDDSFGTCTRLGVEPISGNQTRRHGIILAVKPELYTNSKAGKDCDPFNPEASEYLGTSDRTKISLDPDASDSDWENQIATLDNFYENNLNRVVNDQLDGTSTPTFYITHLNKYYFLGIKQNVLQNSIKLQQNIGWTDYYGSEGTFNPIGNGSLLP</sequence>